<dbReference type="PANTHER" id="PTHR30193">
    <property type="entry name" value="ABC TRANSPORTER PERMEASE PROTEIN"/>
    <property type="match status" value="1"/>
</dbReference>
<evidence type="ECO:0000256" key="6">
    <source>
        <dbReference type="ARBA" id="ARBA00023136"/>
    </source>
</evidence>
<dbReference type="PROSITE" id="PS50928">
    <property type="entry name" value="ABC_TM1"/>
    <property type="match status" value="1"/>
</dbReference>
<evidence type="ECO:0000313" key="10">
    <source>
        <dbReference type="Proteomes" id="UP000014227"/>
    </source>
</evidence>
<gene>
    <name evidence="9" type="ORF">CCALI_00081</name>
</gene>
<dbReference type="GO" id="GO:0055085">
    <property type="term" value="P:transmembrane transport"/>
    <property type="evidence" value="ECO:0007669"/>
    <property type="project" value="InterPro"/>
</dbReference>
<dbReference type="PANTHER" id="PTHR30193:SF1">
    <property type="entry name" value="ABC TRANSPORTER PERMEASE PROTEIN YESP-RELATED"/>
    <property type="match status" value="1"/>
</dbReference>
<feature type="transmembrane region" description="Helical" evidence="7">
    <location>
        <begin position="74"/>
        <end position="93"/>
    </location>
</feature>
<evidence type="ECO:0000259" key="8">
    <source>
        <dbReference type="PROSITE" id="PS50928"/>
    </source>
</evidence>
<dbReference type="FunCoup" id="S0ESM8">
    <property type="interactions" value="37"/>
</dbReference>
<evidence type="ECO:0000256" key="5">
    <source>
        <dbReference type="ARBA" id="ARBA00022989"/>
    </source>
</evidence>
<dbReference type="GO" id="GO:0005886">
    <property type="term" value="C:plasma membrane"/>
    <property type="evidence" value="ECO:0007669"/>
    <property type="project" value="UniProtKB-SubCell"/>
</dbReference>
<dbReference type="SUPFAM" id="SSF161098">
    <property type="entry name" value="MetI-like"/>
    <property type="match status" value="1"/>
</dbReference>
<feature type="transmembrane region" description="Helical" evidence="7">
    <location>
        <begin position="259"/>
        <end position="281"/>
    </location>
</feature>
<dbReference type="Gene3D" id="1.10.3720.10">
    <property type="entry name" value="MetI-like"/>
    <property type="match status" value="1"/>
</dbReference>
<dbReference type="InterPro" id="IPR000515">
    <property type="entry name" value="MetI-like"/>
</dbReference>
<dbReference type="InterPro" id="IPR035906">
    <property type="entry name" value="MetI-like_sf"/>
</dbReference>
<keyword evidence="2 7" id="KW-0813">Transport</keyword>
<evidence type="ECO:0000256" key="4">
    <source>
        <dbReference type="ARBA" id="ARBA00022692"/>
    </source>
</evidence>
<feature type="transmembrane region" description="Helical" evidence="7">
    <location>
        <begin position="105"/>
        <end position="125"/>
    </location>
</feature>
<proteinExistence type="inferred from homology"/>
<dbReference type="STRING" id="454171.CP488_01077"/>
<dbReference type="Pfam" id="PF00528">
    <property type="entry name" value="BPD_transp_1"/>
    <property type="match status" value="1"/>
</dbReference>
<comment type="similarity">
    <text evidence="7">Belongs to the binding-protein-dependent transport system permease family.</text>
</comment>
<dbReference type="CDD" id="cd06261">
    <property type="entry name" value="TM_PBP2"/>
    <property type="match status" value="1"/>
</dbReference>
<dbReference type="KEGG" id="ccz:CCALI_00081"/>
<dbReference type="InParanoid" id="S0ESM8"/>
<keyword evidence="5 7" id="KW-1133">Transmembrane helix</keyword>
<evidence type="ECO:0000256" key="7">
    <source>
        <dbReference type="RuleBase" id="RU363032"/>
    </source>
</evidence>
<dbReference type="PATRIC" id="fig|1303518.3.peg.82"/>
<dbReference type="OrthoDB" id="9804439at2"/>
<keyword evidence="4 7" id="KW-0812">Transmembrane</keyword>
<name>S0ESM8_CHTCT</name>
<feature type="transmembrane region" description="Helical" evidence="7">
    <location>
        <begin position="12"/>
        <end position="38"/>
    </location>
</feature>
<keyword evidence="6 7" id="KW-0472">Membrane</keyword>
<dbReference type="AlphaFoldDB" id="S0ESM8"/>
<feature type="transmembrane region" description="Helical" evidence="7">
    <location>
        <begin position="156"/>
        <end position="175"/>
    </location>
</feature>
<evidence type="ECO:0000256" key="1">
    <source>
        <dbReference type="ARBA" id="ARBA00004651"/>
    </source>
</evidence>
<dbReference type="eggNOG" id="COG1175">
    <property type="taxonomic scope" value="Bacteria"/>
</dbReference>
<sequence>MKQSRRETRTALLFVLPWFIGFTAFLLYPVVASIYFSFCDYSVLYPPVFIGLANYRDLVHDAIFWQTVQNTVVYTLWALPISALVALSLALLLNTKVRGMAFYRTIFFIPSLVPMVALAILWQWIFNGQYGILNAFLQDLGIKGPNWLGDPAWSKTALVVLSAWGVGNAMVIYLAGLQDVPRQLYEAADLDGAGWWAKTLHVTLPMISPVILFNVIMGIIGTLQIFTVPYVISPQGAPARSIYFYAMYLFDNAFIYHKMGYACAMGWILFVVILILTLAALKFSERHVHYGGN</sequence>
<evidence type="ECO:0000256" key="2">
    <source>
        <dbReference type="ARBA" id="ARBA00022448"/>
    </source>
</evidence>
<reference evidence="10" key="1">
    <citation type="submission" date="2013-03" db="EMBL/GenBank/DDBJ databases">
        <title>Genome sequence of Chthonomonas calidirosea, the first sequenced genome from the Armatimonadetes phylum (formally candidate division OP10).</title>
        <authorList>
            <person name="Lee K.C.Y."/>
            <person name="Morgan X.C."/>
            <person name="Dunfield P.F."/>
            <person name="Tamas I."/>
            <person name="Houghton K.M."/>
            <person name="Vyssotski M."/>
            <person name="Ryan J.L.J."/>
            <person name="Lagutin K."/>
            <person name="McDonald I.R."/>
            <person name="Stott M.B."/>
        </authorList>
    </citation>
    <scope>NUCLEOTIDE SEQUENCE [LARGE SCALE GENOMIC DNA]</scope>
    <source>
        <strain evidence="10">DSM 23976 / ICMP 18418 / T49</strain>
    </source>
</reference>
<keyword evidence="10" id="KW-1185">Reference proteome</keyword>
<dbReference type="HOGENOM" id="CLU_016047_0_2_0"/>
<dbReference type="RefSeq" id="WP_016481484.1">
    <property type="nucleotide sequence ID" value="NC_021487.1"/>
</dbReference>
<organism evidence="9 10">
    <name type="scientific">Chthonomonas calidirosea (strain DSM 23976 / ICMP 18418 / T49)</name>
    <dbReference type="NCBI Taxonomy" id="1303518"/>
    <lineage>
        <taxon>Bacteria</taxon>
        <taxon>Bacillati</taxon>
        <taxon>Armatimonadota</taxon>
        <taxon>Chthonomonadia</taxon>
        <taxon>Chthonomonadales</taxon>
        <taxon>Chthonomonadaceae</taxon>
        <taxon>Chthonomonas</taxon>
    </lineage>
</organism>
<dbReference type="InterPro" id="IPR051393">
    <property type="entry name" value="ABC_transporter_permease"/>
</dbReference>
<feature type="transmembrane region" description="Helical" evidence="7">
    <location>
        <begin position="210"/>
        <end position="232"/>
    </location>
</feature>
<protein>
    <submittedName>
        <fullName evidence="9">Carbohydrate ABC transporter membrane protein 1,CUT1 family (TC 3.A.1.1.-)</fullName>
    </submittedName>
</protein>
<dbReference type="EMBL" id="HF951689">
    <property type="protein sequence ID" value="CCW33920.1"/>
    <property type="molecule type" value="Genomic_DNA"/>
</dbReference>
<evidence type="ECO:0000256" key="3">
    <source>
        <dbReference type="ARBA" id="ARBA00022475"/>
    </source>
</evidence>
<comment type="subcellular location">
    <subcellularLocation>
        <location evidence="1 7">Cell membrane</location>
        <topology evidence="1 7">Multi-pass membrane protein</topology>
    </subcellularLocation>
</comment>
<dbReference type="Proteomes" id="UP000014227">
    <property type="component" value="Chromosome I"/>
</dbReference>
<accession>S0ESM8</accession>
<evidence type="ECO:0000313" key="9">
    <source>
        <dbReference type="EMBL" id="CCW33920.1"/>
    </source>
</evidence>
<keyword evidence="3" id="KW-1003">Cell membrane</keyword>
<feature type="domain" description="ABC transmembrane type-1" evidence="8">
    <location>
        <begin position="68"/>
        <end position="280"/>
    </location>
</feature>